<organism evidence="1 2">
    <name type="scientific">Candidatus Scatousia excrementipullorum</name>
    <dbReference type="NCBI Taxonomy" id="2840936"/>
    <lineage>
        <taxon>Bacteria</taxon>
        <taxon>Candidatus Scatousia</taxon>
    </lineage>
</organism>
<evidence type="ECO:0000313" key="2">
    <source>
        <dbReference type="Proteomes" id="UP000823632"/>
    </source>
</evidence>
<accession>A0A9D9DP17</accession>
<dbReference type="EMBL" id="JADIND010000019">
    <property type="protein sequence ID" value="MBO8429931.1"/>
    <property type="molecule type" value="Genomic_DNA"/>
</dbReference>
<evidence type="ECO:0000313" key="1">
    <source>
        <dbReference type="EMBL" id="MBO8429931.1"/>
    </source>
</evidence>
<dbReference type="AlphaFoldDB" id="A0A9D9DP17"/>
<dbReference type="Proteomes" id="UP000823632">
    <property type="component" value="Unassembled WGS sequence"/>
</dbReference>
<sequence>MELNPFEIKSEILRIINKYSHESDVREISPDVFSVLDLCDKSIISRLLFKELVNIKSGSERIVKCLLERYTEKDELISKLWDILKSNLASSEVKIIVLGFLRELETDWKYEDYADAVGDSFDIIDEDTKQMLDKAIINPEVQIDFLDFLHAVDAKDKILLIKSLAEDYEKDALANILIPVFLSQPDSDIGKEALNILGNSKSQLAYHALNTSLDFVDDSLKPLVKKNISILKLSGIREDNSKEFYKKILSDSVPYRCCVTYPDGHGNQAIIFSRTNSAKRVQFAAVVVNDYNGIRDCFGFNDISQFECDKIIERFYKGEEVLNIAPKDVKTLLIYYERLSKVKSNNWLLPYEYVCWKNLLADIDYENGNFEILLSKYFTRETLTQKEMNEVFSEKFMNHWFLDSTYSSEFEEFLENLNLEVKNNLKNVDFDKIVEENTDKIFDKKEKNIWAKRILVCAYLKMLDRKDKITEFLCTIYKSEENFADLLKNILRKSIYEYYFMLKYNTEENQDKFTIAELDEIINAIENRWVQHV</sequence>
<name>A0A9D9DP17_9BACT</name>
<comment type="caution">
    <text evidence="1">The sequence shown here is derived from an EMBL/GenBank/DDBJ whole genome shotgun (WGS) entry which is preliminary data.</text>
</comment>
<proteinExistence type="predicted"/>
<reference evidence="1" key="2">
    <citation type="journal article" date="2021" name="PeerJ">
        <title>Extensive microbial diversity within the chicken gut microbiome revealed by metagenomics and culture.</title>
        <authorList>
            <person name="Gilroy R."/>
            <person name="Ravi A."/>
            <person name="Getino M."/>
            <person name="Pursley I."/>
            <person name="Horton D.L."/>
            <person name="Alikhan N.F."/>
            <person name="Baker D."/>
            <person name="Gharbi K."/>
            <person name="Hall N."/>
            <person name="Watson M."/>
            <person name="Adriaenssens E.M."/>
            <person name="Foster-Nyarko E."/>
            <person name="Jarju S."/>
            <person name="Secka A."/>
            <person name="Antonio M."/>
            <person name="Oren A."/>
            <person name="Chaudhuri R.R."/>
            <person name="La Ragione R."/>
            <person name="Hildebrand F."/>
            <person name="Pallen M.J."/>
        </authorList>
    </citation>
    <scope>NUCLEOTIDE SEQUENCE</scope>
    <source>
        <strain evidence="1">10192</strain>
    </source>
</reference>
<protein>
    <submittedName>
        <fullName evidence="1">Uncharacterized protein</fullName>
    </submittedName>
</protein>
<gene>
    <name evidence="1" type="ORF">IAC76_00950</name>
</gene>
<reference evidence="1" key="1">
    <citation type="submission" date="2020-10" db="EMBL/GenBank/DDBJ databases">
        <authorList>
            <person name="Gilroy R."/>
        </authorList>
    </citation>
    <scope>NUCLEOTIDE SEQUENCE</scope>
    <source>
        <strain evidence="1">10192</strain>
    </source>
</reference>